<dbReference type="Pfam" id="PF01627">
    <property type="entry name" value="Hpt"/>
    <property type="match status" value="1"/>
</dbReference>
<reference evidence="3" key="1">
    <citation type="submission" date="2022-10" db="EMBL/GenBank/DDBJ databases">
        <authorList>
            <person name="Yu W.X."/>
        </authorList>
    </citation>
    <scope>NUCLEOTIDE SEQUENCE</scope>
    <source>
        <strain evidence="3">AAT</strain>
    </source>
</reference>
<dbReference type="RefSeq" id="WP_301188710.1">
    <property type="nucleotide sequence ID" value="NZ_JAPDPJ010000001.1"/>
</dbReference>
<dbReference type="CDD" id="cd00088">
    <property type="entry name" value="HPT"/>
    <property type="match status" value="1"/>
</dbReference>
<dbReference type="GO" id="GO:0000160">
    <property type="term" value="P:phosphorelay signal transduction system"/>
    <property type="evidence" value="ECO:0007669"/>
    <property type="project" value="InterPro"/>
</dbReference>
<dbReference type="AlphaFoldDB" id="A0AAE3M1S3"/>
<feature type="modified residue" description="Phosphohistidine" evidence="1">
    <location>
        <position position="44"/>
    </location>
</feature>
<dbReference type="GO" id="GO:0004672">
    <property type="term" value="F:protein kinase activity"/>
    <property type="evidence" value="ECO:0007669"/>
    <property type="project" value="UniProtKB-ARBA"/>
</dbReference>
<keyword evidence="1" id="KW-0597">Phosphoprotein</keyword>
<organism evidence="3 4">
    <name type="scientific">Plebeiibacterium sediminum</name>
    <dbReference type="NCBI Taxonomy" id="2992112"/>
    <lineage>
        <taxon>Bacteria</taxon>
        <taxon>Pseudomonadati</taxon>
        <taxon>Bacteroidota</taxon>
        <taxon>Bacteroidia</taxon>
        <taxon>Marinilabiliales</taxon>
        <taxon>Marinilabiliaceae</taxon>
        <taxon>Plebeiibacterium</taxon>
    </lineage>
</organism>
<name>A0AAE3M1S3_9BACT</name>
<dbReference type="Gene3D" id="1.20.120.160">
    <property type="entry name" value="HPT domain"/>
    <property type="match status" value="1"/>
</dbReference>
<keyword evidence="4" id="KW-1185">Reference proteome</keyword>
<gene>
    <name evidence="3" type="ORF">OM075_01605</name>
</gene>
<evidence type="ECO:0000313" key="3">
    <source>
        <dbReference type="EMBL" id="MCW3785139.1"/>
    </source>
</evidence>
<evidence type="ECO:0000256" key="1">
    <source>
        <dbReference type="PROSITE-ProRule" id="PRU00110"/>
    </source>
</evidence>
<dbReference type="SUPFAM" id="SSF47226">
    <property type="entry name" value="Histidine-containing phosphotransfer domain, HPT domain"/>
    <property type="match status" value="1"/>
</dbReference>
<dbReference type="InterPro" id="IPR008207">
    <property type="entry name" value="Sig_transdc_His_kin_Hpt_dom"/>
</dbReference>
<dbReference type="PROSITE" id="PS50894">
    <property type="entry name" value="HPT"/>
    <property type="match status" value="1"/>
</dbReference>
<sequence length="126" mass="14193">MIEKIKETFIKDSIKDLEVIENLVREKKGELEDCIIEKVFAIAHNIKGTAPMLGIESVDHIVKPMELVYSGLRDGSIASSSEIVSNTQKLIPVIKSELLQTQQHQIDKNDVNDTLRFFDSLITKNA</sequence>
<evidence type="ECO:0000259" key="2">
    <source>
        <dbReference type="PROSITE" id="PS50894"/>
    </source>
</evidence>
<proteinExistence type="predicted"/>
<protein>
    <submittedName>
        <fullName evidence="3">Hpt domain-containing protein</fullName>
    </submittedName>
</protein>
<feature type="domain" description="HPt" evidence="2">
    <location>
        <begin position="1"/>
        <end position="101"/>
    </location>
</feature>
<dbReference type="EMBL" id="JAPDPJ010000001">
    <property type="protein sequence ID" value="MCW3785139.1"/>
    <property type="molecule type" value="Genomic_DNA"/>
</dbReference>
<comment type="caution">
    <text evidence="3">The sequence shown here is derived from an EMBL/GenBank/DDBJ whole genome shotgun (WGS) entry which is preliminary data.</text>
</comment>
<accession>A0AAE3M1S3</accession>
<dbReference type="Proteomes" id="UP001209229">
    <property type="component" value="Unassembled WGS sequence"/>
</dbReference>
<dbReference type="InterPro" id="IPR036641">
    <property type="entry name" value="HPT_dom_sf"/>
</dbReference>
<evidence type="ECO:0000313" key="4">
    <source>
        <dbReference type="Proteomes" id="UP001209229"/>
    </source>
</evidence>